<evidence type="ECO:0000313" key="10">
    <source>
        <dbReference type="Proteomes" id="UP000308891"/>
    </source>
</evidence>
<evidence type="ECO:0000256" key="5">
    <source>
        <dbReference type="ARBA" id="ARBA00023163"/>
    </source>
</evidence>
<dbReference type="GO" id="GO:0003899">
    <property type="term" value="F:DNA-directed RNA polymerase activity"/>
    <property type="evidence" value="ECO:0007669"/>
    <property type="project" value="InterPro"/>
</dbReference>
<dbReference type="NCBIfam" id="TIGR02937">
    <property type="entry name" value="sigma70-ECF"/>
    <property type="match status" value="1"/>
</dbReference>
<protein>
    <recommendedName>
        <fullName evidence="6">RNA polymerase sigma factor FliA</fullName>
    </recommendedName>
    <alternativeName>
        <fullName evidence="6">RNA polymerase sigma factor for flagellar operon</fullName>
    </alternativeName>
    <alternativeName>
        <fullName evidence="6">Sigma F</fullName>
    </alternativeName>
    <alternativeName>
        <fullName evidence="6">Sigma-28</fullName>
    </alternativeName>
</protein>
<dbReference type="GO" id="GO:0016987">
    <property type="term" value="F:sigma factor activity"/>
    <property type="evidence" value="ECO:0007669"/>
    <property type="project" value="UniProtKB-UniRule"/>
</dbReference>
<comment type="caution">
    <text evidence="9">The sequence shown here is derived from an EMBL/GenBank/DDBJ whole genome shotgun (WGS) entry which is preliminary data.</text>
</comment>
<dbReference type="Gene3D" id="1.20.140.160">
    <property type="match status" value="1"/>
</dbReference>
<comment type="function">
    <text evidence="6">Sigma factors are initiation factors that promote the attachment of RNA polymerase to specific initiation sites and are then released. This sigma factor controls the expression of flagella-related genes.</text>
</comment>
<dbReference type="InterPro" id="IPR014284">
    <property type="entry name" value="RNA_pol_sigma-70_dom"/>
</dbReference>
<comment type="subcellular location">
    <subcellularLocation>
        <location evidence="6">Cytoplasm</location>
    </subcellularLocation>
</comment>
<keyword evidence="4 6" id="KW-0238">DNA-binding</keyword>
<feature type="short sequence motif" description="Interaction with polymerase core subunit RpoC" evidence="6">
    <location>
        <begin position="48"/>
        <end position="51"/>
    </location>
</feature>
<feature type="DNA-binding region" description="H-T-H motif" evidence="6">
    <location>
        <begin position="215"/>
        <end position="234"/>
    </location>
</feature>
<reference evidence="9 10" key="1">
    <citation type="submission" date="2019-04" db="EMBL/GenBank/DDBJ databases">
        <title>Crenobacter sp. nov.</title>
        <authorList>
            <person name="Shi S."/>
        </authorList>
    </citation>
    <scope>NUCLEOTIDE SEQUENCE [LARGE SCALE GENOMIC DNA]</scope>
    <source>
        <strain evidence="9 10">GY 70310</strain>
    </source>
</reference>
<dbReference type="PANTHER" id="PTHR30385:SF7">
    <property type="entry name" value="RNA POLYMERASE SIGMA FACTOR FLIA"/>
    <property type="match status" value="1"/>
</dbReference>
<gene>
    <name evidence="6" type="primary">fliA</name>
    <name evidence="9" type="ORF">E5K04_15130</name>
</gene>
<dbReference type="SUPFAM" id="SSF88659">
    <property type="entry name" value="Sigma3 and sigma4 domains of RNA polymerase sigma factors"/>
    <property type="match status" value="2"/>
</dbReference>
<dbReference type="Proteomes" id="UP000308891">
    <property type="component" value="Unassembled WGS sequence"/>
</dbReference>
<keyword evidence="5 6" id="KW-0804">Transcription</keyword>
<dbReference type="InterPro" id="IPR007627">
    <property type="entry name" value="RNA_pol_sigma70_r2"/>
</dbReference>
<dbReference type="InterPro" id="IPR000943">
    <property type="entry name" value="RNA_pol_sigma70"/>
</dbReference>
<dbReference type="OrthoDB" id="9799825at2"/>
<dbReference type="GO" id="GO:0003677">
    <property type="term" value="F:DNA binding"/>
    <property type="evidence" value="ECO:0007669"/>
    <property type="project" value="UniProtKB-UniRule"/>
</dbReference>
<dbReference type="Pfam" id="PF04542">
    <property type="entry name" value="Sigma70_r2"/>
    <property type="match status" value="1"/>
</dbReference>
<evidence type="ECO:0000259" key="7">
    <source>
        <dbReference type="PROSITE" id="PS00715"/>
    </source>
</evidence>
<proteinExistence type="inferred from homology"/>
<name>A0A4T0UK14_9NEIS</name>
<dbReference type="HAMAP" id="MF_00962">
    <property type="entry name" value="Sigma70_FliA"/>
    <property type="match status" value="1"/>
</dbReference>
<dbReference type="Gene3D" id="1.10.1740.10">
    <property type="match status" value="1"/>
</dbReference>
<dbReference type="InterPro" id="IPR028617">
    <property type="entry name" value="Sigma70_FliA"/>
</dbReference>
<sequence length="248" mass="27834">MVSVSNIHRAYAQAACEDKPDVTQYAHLVRRIAGMLAARLPASVEIDDLIQVGMIGLIEAAQQYDPTQGAQFETFAGTRVKGAMLDELRRIDWMPRQLRRNSRLIEDAIGRATRELSREPTEAEIADELGVSLADYQAMLTDCRGVRLVYFEDFHDQEGESLESAVAAVPDQRTPDPHTTLADTRFRQALVHAIGELPEREALMMSLYYEQELNLKEIGAVLGVSESRVSQLHSQAVGRLRSRLRSWL</sequence>
<evidence type="ECO:0000313" key="9">
    <source>
        <dbReference type="EMBL" id="TIC78736.1"/>
    </source>
</evidence>
<evidence type="ECO:0000256" key="2">
    <source>
        <dbReference type="ARBA" id="ARBA00023015"/>
    </source>
</evidence>
<accession>A0A4T0UK14</accession>
<dbReference type="CDD" id="cd06171">
    <property type="entry name" value="Sigma70_r4"/>
    <property type="match status" value="1"/>
</dbReference>
<dbReference type="GO" id="GO:0006352">
    <property type="term" value="P:DNA-templated transcription initiation"/>
    <property type="evidence" value="ECO:0007669"/>
    <property type="project" value="UniProtKB-UniRule"/>
</dbReference>
<feature type="region of interest" description="Sigma-70 factor domain-4" evidence="6">
    <location>
        <begin position="193"/>
        <end position="241"/>
    </location>
</feature>
<dbReference type="Pfam" id="PF04539">
    <property type="entry name" value="Sigma70_r3"/>
    <property type="match status" value="1"/>
</dbReference>
<dbReference type="AlphaFoldDB" id="A0A4T0UK14"/>
<dbReference type="InterPro" id="IPR007630">
    <property type="entry name" value="RNA_pol_sigma70_r4"/>
</dbReference>
<dbReference type="PROSITE" id="PS00715">
    <property type="entry name" value="SIGMA70_1"/>
    <property type="match status" value="1"/>
</dbReference>
<dbReference type="Pfam" id="PF04545">
    <property type="entry name" value="Sigma70_r4"/>
    <property type="match status" value="1"/>
</dbReference>
<dbReference type="NCBIfam" id="TIGR02479">
    <property type="entry name" value="FliA_WhiG"/>
    <property type="match status" value="1"/>
</dbReference>
<dbReference type="InterPro" id="IPR013324">
    <property type="entry name" value="RNA_pol_sigma_r3/r4-like"/>
</dbReference>
<dbReference type="RefSeq" id="WP_136555630.1">
    <property type="nucleotide sequence ID" value="NZ_STGJ01000022.1"/>
</dbReference>
<dbReference type="EMBL" id="STGJ01000022">
    <property type="protein sequence ID" value="TIC78736.1"/>
    <property type="molecule type" value="Genomic_DNA"/>
</dbReference>
<keyword evidence="3 6" id="KW-0731">Sigma factor</keyword>
<dbReference type="InterPro" id="IPR013325">
    <property type="entry name" value="RNA_pol_sigma_r2"/>
</dbReference>
<dbReference type="SUPFAM" id="SSF88946">
    <property type="entry name" value="Sigma2 domain of RNA polymerase sigma factors"/>
    <property type="match status" value="1"/>
</dbReference>
<feature type="domain" description="RNA polymerase sigma-70" evidence="7">
    <location>
        <begin position="48"/>
        <end position="61"/>
    </location>
</feature>
<keyword evidence="1 6" id="KW-0963">Cytoplasm</keyword>
<evidence type="ECO:0000256" key="3">
    <source>
        <dbReference type="ARBA" id="ARBA00023082"/>
    </source>
</evidence>
<dbReference type="InterPro" id="IPR007624">
    <property type="entry name" value="RNA_pol_sigma70_r3"/>
</dbReference>
<evidence type="ECO:0000256" key="6">
    <source>
        <dbReference type="HAMAP-Rule" id="MF_00962"/>
    </source>
</evidence>
<keyword evidence="2 6" id="KW-0805">Transcription regulation</keyword>
<dbReference type="InterPro" id="IPR012845">
    <property type="entry name" value="RNA_pol_sigma_FliA_WhiG"/>
</dbReference>
<organism evidence="9 10">
    <name type="scientific">Crenobacter intestini</name>
    <dbReference type="NCBI Taxonomy" id="2563443"/>
    <lineage>
        <taxon>Bacteria</taxon>
        <taxon>Pseudomonadati</taxon>
        <taxon>Pseudomonadota</taxon>
        <taxon>Betaproteobacteria</taxon>
        <taxon>Neisseriales</taxon>
        <taxon>Neisseriaceae</taxon>
        <taxon>Crenobacter</taxon>
    </lineage>
</organism>
<comment type="caution">
    <text evidence="6">Lacks conserved residue(s) required for the propagation of feature annotation.</text>
</comment>
<feature type="domain" description="RNA polymerase sigma-70" evidence="8">
    <location>
        <begin position="214"/>
        <end position="240"/>
    </location>
</feature>
<dbReference type="PROSITE" id="PS00716">
    <property type="entry name" value="SIGMA70_2"/>
    <property type="match status" value="1"/>
</dbReference>
<dbReference type="PANTHER" id="PTHR30385">
    <property type="entry name" value="SIGMA FACTOR F FLAGELLAR"/>
    <property type="match status" value="1"/>
</dbReference>
<comment type="similarity">
    <text evidence="6">Belongs to the sigma-70 factor family. FliA subfamily.</text>
</comment>
<evidence type="ECO:0000259" key="8">
    <source>
        <dbReference type="PROSITE" id="PS00716"/>
    </source>
</evidence>
<dbReference type="GO" id="GO:0005737">
    <property type="term" value="C:cytoplasm"/>
    <property type="evidence" value="ECO:0007669"/>
    <property type="project" value="UniProtKB-SubCell"/>
</dbReference>
<dbReference type="PRINTS" id="PR00046">
    <property type="entry name" value="SIGMA70FCT"/>
</dbReference>
<dbReference type="NCBIfam" id="NF005413">
    <property type="entry name" value="PRK06986.1"/>
    <property type="match status" value="1"/>
</dbReference>
<evidence type="ECO:0000256" key="4">
    <source>
        <dbReference type="ARBA" id="ARBA00023125"/>
    </source>
</evidence>
<keyword evidence="10" id="KW-1185">Reference proteome</keyword>
<dbReference type="PIRSF" id="PIRSF000770">
    <property type="entry name" value="RNA_pol_sigma-SigE/K"/>
    <property type="match status" value="1"/>
</dbReference>
<evidence type="ECO:0000256" key="1">
    <source>
        <dbReference type="ARBA" id="ARBA00022490"/>
    </source>
</evidence>